<reference evidence="3 4" key="1">
    <citation type="submission" date="2014-06" db="EMBL/GenBank/DDBJ databases">
        <authorList>
            <person name="Swart Estienne"/>
        </authorList>
    </citation>
    <scope>NUCLEOTIDE SEQUENCE [LARGE SCALE GENOMIC DNA]</scope>
    <source>
        <strain evidence="3 4">130c</strain>
    </source>
</reference>
<dbReference type="AlphaFoldDB" id="A0A078ASX3"/>
<dbReference type="InParanoid" id="A0A078ASX3"/>
<dbReference type="GO" id="GO:0032467">
    <property type="term" value="P:positive regulation of cytokinesis"/>
    <property type="evidence" value="ECO:0007669"/>
    <property type="project" value="InterPro"/>
</dbReference>
<evidence type="ECO:0000313" key="4">
    <source>
        <dbReference type="Proteomes" id="UP000039865"/>
    </source>
</evidence>
<dbReference type="InterPro" id="IPR026708">
    <property type="entry name" value="CSPP1"/>
</dbReference>
<proteinExistence type="predicted"/>
<dbReference type="GO" id="GO:0005874">
    <property type="term" value="C:microtubule"/>
    <property type="evidence" value="ECO:0007669"/>
    <property type="project" value="InterPro"/>
</dbReference>
<evidence type="ECO:0000313" key="3">
    <source>
        <dbReference type="EMBL" id="CDW85289.1"/>
    </source>
</evidence>
<dbReference type="GO" id="GO:0005813">
    <property type="term" value="C:centrosome"/>
    <property type="evidence" value="ECO:0007669"/>
    <property type="project" value="InterPro"/>
</dbReference>
<dbReference type="EMBL" id="CCKQ01013602">
    <property type="protein sequence ID" value="CDW85289.1"/>
    <property type="molecule type" value="Genomic_DNA"/>
</dbReference>
<accession>A0A078ASX3</accession>
<keyword evidence="1" id="KW-0175">Coiled coil</keyword>
<keyword evidence="4" id="KW-1185">Reference proteome</keyword>
<sequence>MDQSVGGPNKWDQSPQFQSMKQNNMNPNYQSMPNLQRAGNDIVSAGPSSGHQRPFDIRNQEQNDRKTSYANELKQQLAEQQNRKIMEKQQDKVEDMQYLEDNMSYNPFGRGGGGAPLRNQFGSVITTFKPQFKNNYTRLHLNRNTDVSVHTRAKSRHVNRNQAISQHPSRYENQDDGGFFGRQGTAAPYRGGGGGGGGFGNNALGVDFSKPAAAGIQNPDFQPDYYVDPLPKPVPKDEPQPDYIVENKVIPGQAQVQPVVQQEDEDRRRREHMLMEEERLRREKDDLDYRYQNELKDRQRSYEDLQEDTLRRLQVFWENLHDDEMKKWEDLMKTRPMVQYVERDDTLKLSQALVDHLQKALRTELDKTKANIDMQEVDLQAQINHLKKENFDADKERMSTLLEIDQINRILDDQKGFDGIRSKYVYQTLLWDKLLDKRLFQNKSIKDMPELLDAKSAYLKPKDKDTYRLADAMEIPDRPLDRPLQGINVDKINAERLNQKNQQRLNFYEQKVKQPEFELDFLDKELIKSSKKFEDAKYTPSRYGGLQIGEHQKHYSQSLKF</sequence>
<evidence type="ECO:0000256" key="2">
    <source>
        <dbReference type="SAM" id="MobiDB-lite"/>
    </source>
</evidence>
<organism evidence="3 4">
    <name type="scientific">Stylonychia lemnae</name>
    <name type="common">Ciliate</name>
    <dbReference type="NCBI Taxonomy" id="5949"/>
    <lineage>
        <taxon>Eukaryota</taxon>
        <taxon>Sar</taxon>
        <taxon>Alveolata</taxon>
        <taxon>Ciliophora</taxon>
        <taxon>Intramacronucleata</taxon>
        <taxon>Spirotrichea</taxon>
        <taxon>Stichotrichia</taxon>
        <taxon>Sporadotrichida</taxon>
        <taxon>Oxytrichidae</taxon>
        <taxon>Stylonychinae</taxon>
        <taxon>Stylonychia</taxon>
    </lineage>
</organism>
<dbReference type="GO" id="GO:0000922">
    <property type="term" value="C:spindle pole"/>
    <property type="evidence" value="ECO:0007669"/>
    <property type="project" value="InterPro"/>
</dbReference>
<dbReference type="OrthoDB" id="10044099at2759"/>
<feature type="region of interest" description="Disordered" evidence="2">
    <location>
        <begin position="1"/>
        <end position="56"/>
    </location>
</feature>
<protein>
    <submittedName>
        <fullName evidence="3">Uncharacterized protein</fullName>
    </submittedName>
</protein>
<dbReference type="PANTHER" id="PTHR21616:SF2">
    <property type="entry name" value="CENTROSOME AND SPINDLE POLE-ASSOCIATED PROTEIN 1"/>
    <property type="match status" value="1"/>
</dbReference>
<feature type="compositionally biased region" description="Polar residues" evidence="2">
    <location>
        <begin position="11"/>
        <end position="34"/>
    </location>
</feature>
<gene>
    <name evidence="3" type="primary">Contig3741.g4003</name>
    <name evidence="3" type="ORF">STYLEM_14363</name>
</gene>
<feature type="coiled-coil region" evidence="1">
    <location>
        <begin position="59"/>
        <end position="91"/>
    </location>
</feature>
<name>A0A078ASX3_STYLE</name>
<dbReference type="Proteomes" id="UP000039865">
    <property type="component" value="Unassembled WGS sequence"/>
</dbReference>
<evidence type="ECO:0000256" key="1">
    <source>
        <dbReference type="SAM" id="Coils"/>
    </source>
</evidence>
<dbReference type="PANTHER" id="PTHR21616">
    <property type="entry name" value="CENTROSOME SPINDLE POLE ASSOCIATED PROTEIN"/>
    <property type="match status" value="1"/>
</dbReference>